<evidence type="ECO:0000313" key="3">
    <source>
        <dbReference type="Proteomes" id="UP000255108"/>
    </source>
</evidence>
<dbReference type="EC" id="2.7.1.85" evidence="1"/>
<dbReference type="CDD" id="cd24068">
    <property type="entry name" value="ASKHA_NBD_ROK_FnNanK-like"/>
    <property type="match status" value="1"/>
</dbReference>
<dbReference type="InterPro" id="IPR043129">
    <property type="entry name" value="ATPase_NBD"/>
</dbReference>
<dbReference type="Proteomes" id="UP000255108">
    <property type="component" value="Unassembled WGS sequence"/>
</dbReference>
<dbReference type="SUPFAM" id="SSF53067">
    <property type="entry name" value="Actin-like ATPase domain"/>
    <property type="match status" value="1"/>
</dbReference>
<dbReference type="EMBL" id="SMBT01000003">
    <property type="protein sequence ID" value="TCU88686.1"/>
    <property type="molecule type" value="Genomic_DNA"/>
</dbReference>
<dbReference type="AlphaFoldDB" id="A0A377Q8K6"/>
<evidence type="ECO:0000313" key="1">
    <source>
        <dbReference type="EMBL" id="STQ91243.1"/>
    </source>
</evidence>
<dbReference type="RefSeq" id="WP_165928640.1">
    <property type="nucleotide sequence ID" value="NZ_CAWOLO010000003.1"/>
</dbReference>
<proteinExistence type="predicted"/>
<evidence type="ECO:0000313" key="2">
    <source>
        <dbReference type="EMBL" id="TCU88686.1"/>
    </source>
</evidence>
<reference evidence="1 3" key="1">
    <citation type="submission" date="2018-06" db="EMBL/GenBank/DDBJ databases">
        <authorList>
            <consortium name="Pathogen Informatics"/>
            <person name="Doyle S."/>
        </authorList>
    </citation>
    <scope>NUCLEOTIDE SEQUENCE [LARGE SCALE GENOMIC DNA]</scope>
    <source>
        <strain evidence="1 3">NCTC11159</strain>
    </source>
</reference>
<accession>A0A377Q8K6</accession>
<evidence type="ECO:0000313" key="4">
    <source>
        <dbReference type="Proteomes" id="UP000295794"/>
    </source>
</evidence>
<dbReference type="GO" id="GO:0047700">
    <property type="term" value="F:beta-glucoside kinase activity"/>
    <property type="evidence" value="ECO:0007669"/>
    <property type="project" value="UniProtKB-EC"/>
</dbReference>
<dbReference type="Proteomes" id="UP000295794">
    <property type="component" value="Unassembled WGS sequence"/>
</dbReference>
<dbReference type="InterPro" id="IPR000600">
    <property type="entry name" value="ROK"/>
</dbReference>
<keyword evidence="4" id="KW-1185">Reference proteome</keyword>
<dbReference type="PANTHER" id="PTHR18964">
    <property type="entry name" value="ROK (REPRESSOR, ORF, KINASE) FAMILY"/>
    <property type="match status" value="1"/>
</dbReference>
<dbReference type="PANTHER" id="PTHR18964:SF165">
    <property type="entry name" value="BETA-GLUCOSIDE KINASE"/>
    <property type="match status" value="1"/>
</dbReference>
<dbReference type="Gene3D" id="3.30.420.40">
    <property type="match status" value="2"/>
</dbReference>
<dbReference type="EMBL" id="UGHR01000001">
    <property type="protein sequence ID" value="STQ91243.1"/>
    <property type="molecule type" value="Genomic_DNA"/>
</dbReference>
<dbReference type="Pfam" id="PF00480">
    <property type="entry name" value="ROK"/>
    <property type="match status" value="1"/>
</dbReference>
<protein>
    <submittedName>
        <fullName evidence="1">Beta-glucoside kinase</fullName>
        <ecNumber evidence="1">2.7.1.85</ecNumber>
    </submittedName>
    <submittedName>
        <fullName evidence="2">NBD/HSP70 family sugar kinase</fullName>
    </submittedName>
</protein>
<name>A0A377Q8K6_9NEIS</name>
<keyword evidence="1" id="KW-0808">Transferase</keyword>
<keyword evidence="1" id="KW-0418">Kinase</keyword>
<reference evidence="2 4" key="2">
    <citation type="submission" date="2019-03" db="EMBL/GenBank/DDBJ databases">
        <title>Genomic Encyclopedia of Type Strains, Phase IV (KMG-IV): sequencing the most valuable type-strain genomes for metagenomic binning, comparative biology and taxonomic classification.</title>
        <authorList>
            <person name="Goeker M."/>
        </authorList>
    </citation>
    <scope>NUCLEOTIDE SEQUENCE [LARGE SCALE GENOMIC DNA]</scope>
    <source>
        <strain evidence="2 4">DSM 3764</strain>
    </source>
</reference>
<gene>
    <name evidence="1" type="primary">bglK</name>
    <name evidence="2" type="ORF">EV682_103270</name>
    <name evidence="1" type="ORF">NCTC11159_02315</name>
</gene>
<organism evidence="1 3">
    <name type="scientific">Iodobacter fluviatilis</name>
    <dbReference type="NCBI Taxonomy" id="537"/>
    <lineage>
        <taxon>Bacteria</taxon>
        <taxon>Pseudomonadati</taxon>
        <taxon>Pseudomonadota</taxon>
        <taxon>Betaproteobacteria</taxon>
        <taxon>Neisseriales</taxon>
        <taxon>Chitinibacteraceae</taxon>
        <taxon>Iodobacter</taxon>
    </lineage>
</organism>
<sequence>MSELLAFDIGGTQIKYGIVSDTGEVLHAEVQNTCAADGGPALLNRLLVLAQPFIAQYQPAGIAISSLGLIEPVRGTVLGAAEAVPDYPGIALIPAFENEFGLPVTAENDVNCVALAEGWTGAAKGVADYLAIAIGTGIGGGIVLGGRLHRGHRAAAGEWGYMNIGGQIWESQASMSGLVRRAEAATGEIGLNGKVIFARVDAGDTVMQKVVAEWQELLATGIANLIYAFNPEKIVLGGGIAGRGEVFLNAIRQAVGQQLLPDFKTMTELALATAGNHAGMLGAVRNWLMTHRGA</sequence>